<gene>
    <name evidence="5" type="ORF">A4X03_0g8935</name>
</gene>
<evidence type="ECO:0000259" key="2">
    <source>
        <dbReference type="Pfam" id="PF08354"/>
    </source>
</evidence>
<dbReference type="SUPFAM" id="SSF54637">
    <property type="entry name" value="Thioesterase/thiol ester dehydrase-isomerase"/>
    <property type="match status" value="1"/>
</dbReference>
<dbReference type="Gene3D" id="3.30.1120.100">
    <property type="match status" value="1"/>
</dbReference>
<dbReference type="PANTHER" id="PTHR10982:SF21">
    <property type="entry name" value="FATTY ACID SYNTHASE SUBUNIT BETA"/>
    <property type="match status" value="1"/>
</dbReference>
<reference evidence="5" key="2">
    <citation type="journal article" date="2019" name="IMA Fungus">
        <title>Genome sequencing and comparison of five Tilletia species to identify candidate genes for the detection of regulated species infecting wheat.</title>
        <authorList>
            <person name="Nguyen H.D.T."/>
            <person name="Sultana T."/>
            <person name="Kesanakurti P."/>
            <person name="Hambleton S."/>
        </authorList>
    </citation>
    <scope>NUCLEOTIDE SEQUENCE</scope>
    <source>
        <strain evidence="5">DAOMC 238032</strain>
    </source>
</reference>
<dbReference type="Gene3D" id="3.10.129.10">
    <property type="entry name" value="Hotdog Thioesterase"/>
    <property type="match status" value="1"/>
</dbReference>
<dbReference type="Pfam" id="PF17951">
    <property type="entry name" value="FAS_meander"/>
    <property type="match status" value="1"/>
</dbReference>
<name>A0A8T8SEB6_9BASI</name>
<organism evidence="5 6">
    <name type="scientific">Tilletia caries</name>
    <name type="common">wheat bunt fungus</name>
    <dbReference type="NCBI Taxonomy" id="13290"/>
    <lineage>
        <taxon>Eukaryota</taxon>
        <taxon>Fungi</taxon>
        <taxon>Dikarya</taxon>
        <taxon>Basidiomycota</taxon>
        <taxon>Ustilaginomycotina</taxon>
        <taxon>Exobasidiomycetes</taxon>
        <taxon>Tilletiales</taxon>
        <taxon>Tilletiaceae</taxon>
        <taxon>Tilletia</taxon>
    </lineage>
</organism>
<dbReference type="Pfam" id="PF13452">
    <property type="entry name" value="FAS1_DH_region"/>
    <property type="match status" value="1"/>
</dbReference>
<dbReference type="GO" id="GO:0004318">
    <property type="term" value="F:enoyl-[acyl-carrier-protein] reductase (NADH) activity"/>
    <property type="evidence" value="ECO:0007669"/>
    <property type="project" value="InterPro"/>
</dbReference>
<evidence type="ECO:0000259" key="4">
    <source>
        <dbReference type="Pfam" id="PF17951"/>
    </source>
</evidence>
<feature type="domain" description="Fatty acid synthase beta subunit AflB /Fas1-like central" evidence="2">
    <location>
        <begin position="2"/>
        <end position="138"/>
    </location>
</feature>
<dbReference type="EMBL" id="LWDD02003079">
    <property type="protein sequence ID" value="KAE8238144.1"/>
    <property type="molecule type" value="Genomic_DNA"/>
</dbReference>
<dbReference type="GO" id="GO:0019171">
    <property type="term" value="F:(3R)-hydroxyacyl-[acyl-carrier-protein] dehydratase activity"/>
    <property type="evidence" value="ECO:0007669"/>
    <property type="project" value="InterPro"/>
</dbReference>
<dbReference type="AlphaFoldDB" id="A0A8T8SEB6"/>
<evidence type="ECO:0000259" key="3">
    <source>
        <dbReference type="Pfam" id="PF13452"/>
    </source>
</evidence>
<evidence type="ECO:0000313" key="6">
    <source>
        <dbReference type="Proteomes" id="UP000077671"/>
    </source>
</evidence>
<dbReference type="InterPro" id="IPR040883">
    <property type="entry name" value="FAS_meander"/>
</dbReference>
<dbReference type="Pfam" id="PF08354">
    <property type="entry name" value="Fas1-AflB-like_hel"/>
    <property type="match status" value="1"/>
</dbReference>
<dbReference type="Gene3D" id="1.20.930.70">
    <property type="match status" value="1"/>
</dbReference>
<dbReference type="InterPro" id="IPR039569">
    <property type="entry name" value="FAS1-like_DH_region"/>
</dbReference>
<sequence length="529" mass="59192">LQRLMGDWLRRVEERFAGIESGGRKLSMLQSYSVLDSEPAAFMDHFFAEYADATKILLAAEDVSFFLALCQRPGQKPVPFIPVLDDESFQTWFKKDSLWQAEDIDAVFDQDPQRVCVLQGPVAARHATKVDEPIREMLGGIEQKLIQLLLERFYDGNADKVPTVQYLSREAPLTETAQACNALKIKFAEVTSGDTVTRRFELGSQPPAHNQWLAALAGPNASWLSAILRKTSVVQTRSYINNPVKRMFAPRAGQKAEVVFNLKTMEPLSIQLQDATRSFGPNSSNFAAVRMSKDPSSKMIKATISEERRGESVPLELEYIYRPDQPFAPIHESMEGRNDRVRAFYSQLWFGSAEAWKAPADAGVYKGPVKTLDAAAIKRFCQIVENRNVGYHLHGQAPIDFAIVAGWEAIMQALMASADADLLTLVHLSNRFTMVKGAKPLQVGDVCMATATTKSIRISDTGKSVAITGVVLRKVGEDFVPAIEVTSSFFYRGRYNDFEKCFDRTRDIYTVELKTDTDVSVMLTKDWID</sequence>
<dbReference type="PANTHER" id="PTHR10982">
    <property type="entry name" value="MALONYL COA-ACYL CARRIER PROTEIN TRANSACYLASE"/>
    <property type="match status" value="1"/>
</dbReference>
<evidence type="ECO:0000313" key="5">
    <source>
        <dbReference type="EMBL" id="KAE8238144.1"/>
    </source>
</evidence>
<dbReference type="InterPro" id="IPR013565">
    <property type="entry name" value="Fas1/AflB-like_central"/>
</dbReference>
<protein>
    <submittedName>
        <fullName evidence="5">Uncharacterized protein</fullName>
    </submittedName>
</protein>
<reference evidence="5" key="1">
    <citation type="submission" date="2016-04" db="EMBL/GenBank/DDBJ databases">
        <authorList>
            <person name="Nguyen H.D."/>
            <person name="Kesanakurti P."/>
            <person name="Cullis J."/>
            <person name="Levesque C.A."/>
            <person name="Hambleton S."/>
        </authorList>
    </citation>
    <scope>NUCLEOTIDE SEQUENCE</scope>
    <source>
        <strain evidence="5">DAOMC 238032</strain>
    </source>
</reference>
<feature type="non-terminal residue" evidence="5">
    <location>
        <position position="1"/>
    </location>
</feature>
<feature type="domain" description="Fatty acid synthase meander beta sheet" evidence="4">
    <location>
        <begin position="206"/>
        <end position="352"/>
    </location>
</feature>
<accession>A0A8T8SEB6</accession>
<feature type="domain" description="FAS1-like dehydratase" evidence="3">
    <location>
        <begin position="387"/>
        <end position="469"/>
    </location>
</feature>
<comment type="caution">
    <text evidence="5">The sequence shown here is derived from an EMBL/GenBank/DDBJ whole genome shotgun (WGS) entry which is preliminary data.</text>
</comment>
<evidence type="ECO:0000256" key="1">
    <source>
        <dbReference type="ARBA" id="ARBA00022679"/>
    </source>
</evidence>
<proteinExistence type="predicted"/>
<dbReference type="InterPro" id="IPR029069">
    <property type="entry name" value="HotDog_dom_sf"/>
</dbReference>
<dbReference type="Proteomes" id="UP000077671">
    <property type="component" value="Unassembled WGS sequence"/>
</dbReference>
<keyword evidence="1" id="KW-0808">Transferase</keyword>
<dbReference type="InterPro" id="IPR050830">
    <property type="entry name" value="Fungal_FAS"/>
</dbReference>
<dbReference type="GO" id="GO:0016740">
    <property type="term" value="F:transferase activity"/>
    <property type="evidence" value="ECO:0007669"/>
    <property type="project" value="UniProtKB-KW"/>
</dbReference>